<evidence type="ECO:0000256" key="3">
    <source>
        <dbReference type="ARBA" id="ARBA00022490"/>
    </source>
</evidence>
<dbReference type="GO" id="GO:0097431">
    <property type="term" value="C:mitotic spindle pole"/>
    <property type="evidence" value="ECO:0007669"/>
    <property type="project" value="TreeGrafter"/>
</dbReference>
<dbReference type="GO" id="GO:0008017">
    <property type="term" value="F:microtubule binding"/>
    <property type="evidence" value="ECO:0007669"/>
    <property type="project" value="TreeGrafter"/>
</dbReference>
<dbReference type="AlphaFoldDB" id="A0A6M2DQN3"/>
<sequence length="266" mass="30926">MLALASTGPTEFVCRKDASMQTDEKDEVFSTHNINIPKVLEDADLYFIEGKFNECVELLQNFKMVEDPEISWRLARGLYNLTKVVNKERKKTCIIDGYQLMKKALDKWPNNGAVHKWYAVLLDSYAGLQGVKERVRQCKTVKEHMLKATELNPSDATAWYMLGEWCYHVADISWHERKLAMVLFGEPPFSTFEEALRYFQKAEETEPLFYSYNLLMLGKTYYRLGKTEPALFYLQKAQLHPKTCDDDMIACNEATKLLCKLRKKSE</sequence>
<keyword evidence="6" id="KW-0206">Cytoskeleton</keyword>
<comment type="subcellular location">
    <subcellularLocation>
        <location evidence="1">Cytoplasm</location>
        <location evidence="1">Cytoskeleton</location>
    </subcellularLocation>
</comment>
<dbReference type="Gene3D" id="1.25.40.10">
    <property type="entry name" value="Tetratricopeptide repeat domain"/>
    <property type="match status" value="1"/>
</dbReference>
<evidence type="ECO:0000256" key="6">
    <source>
        <dbReference type="ARBA" id="ARBA00023212"/>
    </source>
</evidence>
<name>A0A6M2DQN3_XENCH</name>
<organism evidence="9">
    <name type="scientific">Xenopsylla cheopis</name>
    <name type="common">Oriental rat flea</name>
    <name type="synonym">Pulex cheopis</name>
    <dbReference type="NCBI Taxonomy" id="163159"/>
    <lineage>
        <taxon>Eukaryota</taxon>
        <taxon>Metazoa</taxon>
        <taxon>Ecdysozoa</taxon>
        <taxon>Arthropoda</taxon>
        <taxon>Hexapoda</taxon>
        <taxon>Insecta</taxon>
        <taxon>Pterygota</taxon>
        <taxon>Neoptera</taxon>
        <taxon>Endopterygota</taxon>
        <taxon>Siphonaptera</taxon>
        <taxon>Pulicidae</taxon>
        <taxon>Xenopsyllinae</taxon>
        <taxon>Xenopsylla</taxon>
    </lineage>
</organism>
<dbReference type="SUPFAM" id="SSF48452">
    <property type="entry name" value="TPR-like"/>
    <property type="match status" value="1"/>
</dbReference>
<proteinExistence type="predicted"/>
<dbReference type="GO" id="GO:0005876">
    <property type="term" value="C:spindle microtubule"/>
    <property type="evidence" value="ECO:0007669"/>
    <property type="project" value="TreeGrafter"/>
</dbReference>
<keyword evidence="3" id="KW-0963">Cytoplasm</keyword>
<evidence type="ECO:0000256" key="5">
    <source>
        <dbReference type="ARBA" id="ARBA00022803"/>
    </source>
</evidence>
<protein>
    <recommendedName>
        <fullName evidence="7">Regulator of microtubule dynamics protein 1</fullName>
    </recommendedName>
    <alternativeName>
        <fullName evidence="8">Protein FAM82B</fullName>
    </alternativeName>
</protein>
<evidence type="ECO:0000256" key="8">
    <source>
        <dbReference type="ARBA" id="ARBA00041958"/>
    </source>
</evidence>
<dbReference type="InterPro" id="IPR049039">
    <property type="entry name" value="RMD1-3_a_helical_rpt"/>
</dbReference>
<reference evidence="9" key="1">
    <citation type="submission" date="2020-03" db="EMBL/GenBank/DDBJ databases">
        <title>Transcriptomic Profiling of the Digestive Tract of the Rat Flea, Xenopsylla cheopis, Following Blood Feeding and Infection with Yersinia pestis.</title>
        <authorList>
            <person name="Bland D.M."/>
            <person name="Martens C.A."/>
            <person name="Virtaneva K."/>
            <person name="Kanakabandi K."/>
            <person name="Long D."/>
            <person name="Rosenke R."/>
            <person name="Saturday G.A."/>
            <person name="Hoyt F.H."/>
            <person name="Bruno D.P."/>
            <person name="Ribeiro J.M.C."/>
            <person name="Hinnebusch J."/>
        </authorList>
    </citation>
    <scope>NUCLEOTIDE SEQUENCE</scope>
</reference>
<keyword evidence="5" id="KW-0802">TPR repeat</keyword>
<dbReference type="GO" id="GO:0005739">
    <property type="term" value="C:mitochondrion"/>
    <property type="evidence" value="ECO:0007669"/>
    <property type="project" value="TreeGrafter"/>
</dbReference>
<accession>A0A6M2DQN3</accession>
<evidence type="ECO:0000256" key="7">
    <source>
        <dbReference type="ARBA" id="ARBA00039966"/>
    </source>
</evidence>
<evidence type="ECO:0000256" key="2">
    <source>
        <dbReference type="ARBA" id="ARBA00011375"/>
    </source>
</evidence>
<dbReference type="PANTHER" id="PTHR16056">
    <property type="entry name" value="REGULATOR OF MICROTUBULE DYNAMICS PROTEIN"/>
    <property type="match status" value="1"/>
</dbReference>
<evidence type="ECO:0000256" key="4">
    <source>
        <dbReference type="ARBA" id="ARBA00022737"/>
    </source>
</evidence>
<evidence type="ECO:0000313" key="9">
    <source>
        <dbReference type="EMBL" id="NOV48483.1"/>
    </source>
</evidence>
<dbReference type="InterPro" id="IPR011990">
    <property type="entry name" value="TPR-like_helical_dom_sf"/>
</dbReference>
<dbReference type="PANTHER" id="PTHR16056:SF16">
    <property type="entry name" value="REGULATOR OF MICROTUBULE DYNAMICS PROTEIN 1"/>
    <property type="match status" value="1"/>
</dbReference>
<evidence type="ECO:0000256" key="1">
    <source>
        <dbReference type="ARBA" id="ARBA00004245"/>
    </source>
</evidence>
<dbReference type="Pfam" id="PF21033">
    <property type="entry name" value="RMD1-3"/>
    <property type="match status" value="1"/>
</dbReference>
<dbReference type="EMBL" id="GIIL01004757">
    <property type="protein sequence ID" value="NOV48483.1"/>
    <property type="molecule type" value="Transcribed_RNA"/>
</dbReference>
<keyword evidence="4" id="KW-0677">Repeat</keyword>
<comment type="subunit">
    <text evidence="2">Interacts with microtubules.</text>
</comment>